<evidence type="ECO:0000259" key="1">
    <source>
        <dbReference type="Pfam" id="PF00717"/>
    </source>
</evidence>
<organism evidence="2 3">
    <name type="scientific">Robbsia andropogonis</name>
    <dbReference type="NCBI Taxonomy" id="28092"/>
    <lineage>
        <taxon>Bacteria</taxon>
        <taxon>Pseudomonadati</taxon>
        <taxon>Pseudomonadota</taxon>
        <taxon>Betaproteobacteria</taxon>
        <taxon>Burkholderiales</taxon>
        <taxon>Burkholderiaceae</taxon>
        <taxon>Robbsia</taxon>
    </lineage>
</organism>
<sequence length="156" mass="17622">MFGLGAPSPFDRNVVPAEIGRRKIPVISYVQAGRMTEMRTPFSPSDVFEYLMTDLDLSDRAFALEIRGKSMEPEFREGDHAIFEPAVPARPGDYVVAKNGGDEATFKKYRPRGISATGQEIFELSPLNDDFPTLRSDTQQLTVIAVLVEHRRYIRR</sequence>
<dbReference type="InterPro" id="IPR015927">
    <property type="entry name" value="Peptidase_S24_S26A/B/C"/>
</dbReference>
<dbReference type="PANTHER" id="PTHR33516">
    <property type="entry name" value="LEXA REPRESSOR"/>
    <property type="match status" value="1"/>
</dbReference>
<evidence type="ECO:0000313" key="2">
    <source>
        <dbReference type="EMBL" id="KKB61559.1"/>
    </source>
</evidence>
<name>A0A0F5JVB3_9BURK</name>
<protein>
    <recommendedName>
        <fullName evidence="1">Peptidase S24/S26A/S26B/S26C domain-containing protein</fullName>
    </recommendedName>
</protein>
<comment type="caution">
    <text evidence="2">The sequence shown here is derived from an EMBL/GenBank/DDBJ whole genome shotgun (WGS) entry which is preliminary data.</text>
</comment>
<dbReference type="SUPFAM" id="SSF51306">
    <property type="entry name" value="LexA/Signal peptidase"/>
    <property type="match status" value="1"/>
</dbReference>
<dbReference type="Pfam" id="PF00717">
    <property type="entry name" value="Peptidase_S24"/>
    <property type="match status" value="1"/>
</dbReference>
<gene>
    <name evidence="2" type="ORF">WM40_22560</name>
</gene>
<dbReference type="InterPro" id="IPR036286">
    <property type="entry name" value="LexA/Signal_pep-like_sf"/>
</dbReference>
<proteinExistence type="predicted"/>
<dbReference type="PANTHER" id="PTHR33516:SF2">
    <property type="entry name" value="LEXA REPRESSOR-RELATED"/>
    <property type="match status" value="1"/>
</dbReference>
<accession>A0A0F5JVB3</accession>
<dbReference type="Gene3D" id="2.10.109.10">
    <property type="entry name" value="Umud Fragment, subunit A"/>
    <property type="match status" value="1"/>
</dbReference>
<dbReference type="EMBL" id="LAQU01000039">
    <property type="protein sequence ID" value="KKB61559.1"/>
    <property type="molecule type" value="Genomic_DNA"/>
</dbReference>
<keyword evidence="3" id="KW-1185">Reference proteome</keyword>
<reference evidence="2 3" key="1">
    <citation type="submission" date="2015-03" db="EMBL/GenBank/DDBJ databases">
        <title>Draft Genome Sequence of Burkholderia andropogonis type strain ICMP2807, isolated from Sorghum bicolor.</title>
        <authorList>
            <person name="Lopes-Santos L."/>
            <person name="Castro D.B."/>
            <person name="Ottoboni L.M."/>
            <person name="Park D."/>
            <person name="Weirc B.S."/>
            <person name="Destefano S.A."/>
        </authorList>
    </citation>
    <scope>NUCLEOTIDE SEQUENCE [LARGE SCALE GENOMIC DNA]</scope>
    <source>
        <strain evidence="2 3">ICMP2807</strain>
    </source>
</reference>
<dbReference type="InterPro" id="IPR050077">
    <property type="entry name" value="LexA_repressor"/>
</dbReference>
<dbReference type="InterPro" id="IPR039418">
    <property type="entry name" value="LexA-like"/>
</dbReference>
<dbReference type="Proteomes" id="UP000033618">
    <property type="component" value="Unassembled WGS sequence"/>
</dbReference>
<dbReference type="PATRIC" id="fig|28092.6.peg.5309"/>
<dbReference type="CDD" id="cd06529">
    <property type="entry name" value="S24_LexA-like"/>
    <property type="match status" value="1"/>
</dbReference>
<evidence type="ECO:0000313" key="3">
    <source>
        <dbReference type="Proteomes" id="UP000033618"/>
    </source>
</evidence>
<dbReference type="STRING" id="28092.WM40_22560"/>
<feature type="domain" description="Peptidase S24/S26A/S26B/S26C" evidence="1">
    <location>
        <begin position="25"/>
        <end position="148"/>
    </location>
</feature>
<dbReference type="AlphaFoldDB" id="A0A0F5JVB3"/>